<comment type="caution">
    <text evidence="3">The sequence shown here is derived from an EMBL/GenBank/DDBJ whole genome shotgun (WGS) entry which is preliminary data.</text>
</comment>
<feature type="transmembrane region" description="Helical" evidence="1">
    <location>
        <begin position="322"/>
        <end position="339"/>
    </location>
</feature>
<feature type="transmembrane region" description="Helical" evidence="1">
    <location>
        <begin position="291"/>
        <end position="310"/>
    </location>
</feature>
<keyword evidence="1" id="KW-0472">Membrane</keyword>
<feature type="transmembrane region" description="Helical" evidence="1">
    <location>
        <begin position="359"/>
        <end position="377"/>
    </location>
</feature>
<dbReference type="AlphaFoldDB" id="A0A9P6B6N1"/>
<organism evidence="3 4">
    <name type="scientific">Hydnum rufescens UP504</name>
    <dbReference type="NCBI Taxonomy" id="1448309"/>
    <lineage>
        <taxon>Eukaryota</taxon>
        <taxon>Fungi</taxon>
        <taxon>Dikarya</taxon>
        <taxon>Basidiomycota</taxon>
        <taxon>Agaricomycotina</taxon>
        <taxon>Agaricomycetes</taxon>
        <taxon>Cantharellales</taxon>
        <taxon>Hydnaceae</taxon>
        <taxon>Hydnum</taxon>
    </lineage>
</organism>
<dbReference type="InterPro" id="IPR036609">
    <property type="entry name" value="LCCL_sf"/>
</dbReference>
<evidence type="ECO:0000313" key="4">
    <source>
        <dbReference type="Proteomes" id="UP000886523"/>
    </source>
</evidence>
<dbReference type="PANTHER" id="PTHR31331:SF1">
    <property type="entry name" value="CYSTEINE RICH SECRETORY PROTEIN LCCL DOMAIN CONTAINING 2"/>
    <property type="match status" value="1"/>
</dbReference>
<keyword evidence="1" id="KW-0812">Transmembrane</keyword>
<accession>A0A9P6B6N1</accession>
<dbReference type="EMBL" id="MU128926">
    <property type="protein sequence ID" value="KAF9518262.1"/>
    <property type="molecule type" value="Genomic_DNA"/>
</dbReference>
<feature type="transmembrane region" description="Helical" evidence="1">
    <location>
        <begin position="389"/>
        <end position="410"/>
    </location>
</feature>
<dbReference type="SUPFAM" id="SSF69848">
    <property type="entry name" value="LCCL domain"/>
    <property type="match status" value="1"/>
</dbReference>
<feature type="transmembrane region" description="Helical" evidence="1">
    <location>
        <begin position="60"/>
        <end position="81"/>
    </location>
</feature>
<proteinExistence type="predicted"/>
<evidence type="ECO:0000313" key="3">
    <source>
        <dbReference type="EMBL" id="KAF9518262.1"/>
    </source>
</evidence>
<feature type="domain" description="LCCL" evidence="2">
    <location>
        <begin position="118"/>
        <end position="213"/>
    </location>
</feature>
<evidence type="ECO:0000256" key="1">
    <source>
        <dbReference type="SAM" id="Phobius"/>
    </source>
</evidence>
<feature type="transmembrane region" description="Helical" evidence="1">
    <location>
        <begin position="416"/>
        <end position="441"/>
    </location>
</feature>
<dbReference type="OrthoDB" id="441660at2759"/>
<dbReference type="InterPro" id="IPR004043">
    <property type="entry name" value="LCCL"/>
</dbReference>
<keyword evidence="1" id="KW-1133">Transmembrane helix</keyword>
<protein>
    <recommendedName>
        <fullName evidence="2">LCCL domain-containing protein</fullName>
    </recommendedName>
</protein>
<evidence type="ECO:0000259" key="2">
    <source>
        <dbReference type="Pfam" id="PF03815"/>
    </source>
</evidence>
<feature type="transmembrane region" description="Helical" evidence="1">
    <location>
        <begin position="243"/>
        <end position="271"/>
    </location>
</feature>
<dbReference type="PANTHER" id="PTHR31331">
    <property type="entry name" value="LCCL DOMAIN PROTEIN (AFU_ORTHOLOGUE AFUA_5G08630)"/>
    <property type="match status" value="1"/>
</dbReference>
<dbReference type="Pfam" id="PF03815">
    <property type="entry name" value="LCCL"/>
    <property type="match status" value="1"/>
</dbReference>
<dbReference type="Gene3D" id="2.170.130.20">
    <property type="entry name" value="LCCL-like domain"/>
    <property type="match status" value="1"/>
</dbReference>
<dbReference type="Proteomes" id="UP000886523">
    <property type="component" value="Unassembled WGS sequence"/>
</dbReference>
<dbReference type="InterPro" id="IPR051957">
    <property type="entry name" value="CRISP-LCCL_domain"/>
</dbReference>
<gene>
    <name evidence="3" type="ORF">BS47DRAFT_1422829</name>
</gene>
<keyword evidence="4" id="KW-1185">Reference proteome</keyword>
<sequence>MESLFSRSPRLSRWLQWLRGPGKEAALPHPIPWLQITLTFQNRTQSFPLEHLIIRATRRFTSPVLLAILTIVYIISLAFFARAQWYQTPSDDFLDCTSTFWLKDNGCGLNGQLCTPFNTTSPLEFRCPATCSSVILANQRAVGAQEVKFVPLVVGGGDPEHTYRGDSWICVAALQAGVTSPSTGGCGALERIGTYTNFLSADRNAVHSTSFPSEFPLAFRFVPTPTVSAHCTDMRREALVFNILVSVILFVVLRPPSLVLYWCLLCIGFWHNTFFSDPRAVPAPISDAFGVFLPLLFVAYAMWRCAFRFVLPAFEALPIERAVWYLGAYWPGVLINVVFEHVPIDRLIVSDIAERRGALTSLLIIVVLVIILILNQMHVIRNSGLLLRYLSYYFIGGLVILVLAMLPGLTFRLHHYVFAILLIPGTGFPTRISAIIQAFLLGMLVDGISRWGFDSILQTSAQLRRDAPLGSSLPTFSKQHVLVNSTSPPSYITWDPISPILRSTEGWNGFSLIVDDVERYVGTALNYTLASLDWNVVHFFRLAFQKDGKSGDYTKAAMIFPNGSFVPPLPGPS</sequence>
<name>A0A9P6B6N1_9AGAM</name>
<reference evidence="3" key="1">
    <citation type="journal article" date="2020" name="Nat. Commun.">
        <title>Large-scale genome sequencing of mycorrhizal fungi provides insights into the early evolution of symbiotic traits.</title>
        <authorList>
            <person name="Miyauchi S."/>
            <person name="Kiss E."/>
            <person name="Kuo A."/>
            <person name="Drula E."/>
            <person name="Kohler A."/>
            <person name="Sanchez-Garcia M."/>
            <person name="Morin E."/>
            <person name="Andreopoulos B."/>
            <person name="Barry K.W."/>
            <person name="Bonito G."/>
            <person name="Buee M."/>
            <person name="Carver A."/>
            <person name="Chen C."/>
            <person name="Cichocki N."/>
            <person name="Clum A."/>
            <person name="Culley D."/>
            <person name="Crous P.W."/>
            <person name="Fauchery L."/>
            <person name="Girlanda M."/>
            <person name="Hayes R.D."/>
            <person name="Keri Z."/>
            <person name="LaButti K."/>
            <person name="Lipzen A."/>
            <person name="Lombard V."/>
            <person name="Magnuson J."/>
            <person name="Maillard F."/>
            <person name="Murat C."/>
            <person name="Nolan M."/>
            <person name="Ohm R.A."/>
            <person name="Pangilinan J."/>
            <person name="Pereira M.F."/>
            <person name="Perotto S."/>
            <person name="Peter M."/>
            <person name="Pfister S."/>
            <person name="Riley R."/>
            <person name="Sitrit Y."/>
            <person name="Stielow J.B."/>
            <person name="Szollosi G."/>
            <person name="Zifcakova L."/>
            <person name="Stursova M."/>
            <person name="Spatafora J.W."/>
            <person name="Tedersoo L."/>
            <person name="Vaario L.M."/>
            <person name="Yamada A."/>
            <person name="Yan M."/>
            <person name="Wang P."/>
            <person name="Xu J."/>
            <person name="Bruns T."/>
            <person name="Baldrian P."/>
            <person name="Vilgalys R."/>
            <person name="Dunand C."/>
            <person name="Henrissat B."/>
            <person name="Grigoriev I.V."/>
            <person name="Hibbett D."/>
            <person name="Nagy L.G."/>
            <person name="Martin F.M."/>
        </authorList>
    </citation>
    <scope>NUCLEOTIDE SEQUENCE</scope>
    <source>
        <strain evidence="3">UP504</strain>
    </source>
</reference>